<reference evidence="2 3" key="1">
    <citation type="journal article" date="2009" name="Nature">
        <title>Evolution of pathogenicity and sexual reproduction in eight Candida genomes.</title>
        <authorList>
            <person name="Butler G."/>
            <person name="Rasmussen M.D."/>
            <person name="Lin M.F."/>
            <person name="Santos M.A."/>
            <person name="Sakthikumar S."/>
            <person name="Munro C.A."/>
            <person name="Rheinbay E."/>
            <person name="Grabherr M."/>
            <person name="Forche A."/>
            <person name="Reedy J.L."/>
            <person name="Agrafioti I."/>
            <person name="Arnaud M.B."/>
            <person name="Bates S."/>
            <person name="Brown A.J."/>
            <person name="Brunke S."/>
            <person name="Costanzo M.C."/>
            <person name="Fitzpatrick D.A."/>
            <person name="de Groot P.W."/>
            <person name="Harris D."/>
            <person name="Hoyer L.L."/>
            <person name="Hube B."/>
            <person name="Klis F.M."/>
            <person name="Kodira C."/>
            <person name="Lennard N."/>
            <person name="Logue M.E."/>
            <person name="Martin R."/>
            <person name="Neiman A.M."/>
            <person name="Nikolaou E."/>
            <person name="Quail M.A."/>
            <person name="Quinn J."/>
            <person name="Santos M.C."/>
            <person name="Schmitzberger F.F."/>
            <person name="Sherlock G."/>
            <person name="Shah P."/>
            <person name="Silverstein K.A."/>
            <person name="Skrzypek M.S."/>
            <person name="Soll D."/>
            <person name="Staggs R."/>
            <person name="Stansfield I."/>
            <person name="Stumpf M.P."/>
            <person name="Sudbery P.E."/>
            <person name="Srikantha T."/>
            <person name="Zeng Q."/>
            <person name="Berman J."/>
            <person name="Berriman M."/>
            <person name="Heitman J."/>
            <person name="Gow N.A."/>
            <person name="Lorenz M.C."/>
            <person name="Birren B.W."/>
            <person name="Kellis M."/>
            <person name="Cuomo C.A."/>
        </authorList>
    </citation>
    <scope>NUCLEOTIDE SEQUENCE [LARGE SCALE GENOMIC DNA]</scope>
    <source>
        <strain evidence="2 3">ATCC 42720</strain>
    </source>
</reference>
<accession>C4Y1D8</accession>
<dbReference type="VEuPathDB" id="FungiDB:CLUG_02020"/>
<proteinExistence type="predicted"/>
<evidence type="ECO:0000313" key="2">
    <source>
        <dbReference type="EMBL" id="EEQ37897.1"/>
    </source>
</evidence>
<organism evidence="2 3">
    <name type="scientific">Clavispora lusitaniae (strain ATCC 42720)</name>
    <name type="common">Yeast</name>
    <name type="synonym">Candida lusitaniae</name>
    <dbReference type="NCBI Taxonomy" id="306902"/>
    <lineage>
        <taxon>Eukaryota</taxon>
        <taxon>Fungi</taxon>
        <taxon>Dikarya</taxon>
        <taxon>Ascomycota</taxon>
        <taxon>Saccharomycotina</taxon>
        <taxon>Pichiomycetes</taxon>
        <taxon>Metschnikowiaceae</taxon>
        <taxon>Clavispora</taxon>
    </lineage>
</organism>
<dbReference type="KEGG" id="clu:CLUG_02020"/>
<gene>
    <name evidence="2" type="ORF">CLUG_02020</name>
</gene>
<evidence type="ECO:0000256" key="1">
    <source>
        <dbReference type="SAM" id="MobiDB-lite"/>
    </source>
</evidence>
<protein>
    <submittedName>
        <fullName evidence="2">Uncharacterized protein</fullName>
    </submittedName>
</protein>
<evidence type="ECO:0000313" key="3">
    <source>
        <dbReference type="Proteomes" id="UP000007703"/>
    </source>
</evidence>
<feature type="region of interest" description="Disordered" evidence="1">
    <location>
        <begin position="195"/>
        <end position="218"/>
    </location>
</feature>
<name>C4Y1D8_CLAL4</name>
<sequence>MCHAGSGHAPFTAGFCFPTQRGQVQSSPRFSGLSDEAGCFPQKIEPSGGALDFSCLWFFPARLSKSHAHLLLYAALFLLRRDELAFGRGAAAIFWPGVCLFWQISALWPDGRRALFVIAFPSQFGRCAHSPTDTFLMDNTFLVFCRMSATLANETNPKRGIFGVVLLNVDRKEGWGSALTAYFGAAPFIRKTAKPRSKSDFDVCQSSRKSPLGNGGGS</sequence>
<dbReference type="InParanoid" id="C4Y1D8"/>
<dbReference type="HOGENOM" id="CLU_1266752_0_0_1"/>
<dbReference type="AlphaFoldDB" id="C4Y1D8"/>
<dbReference type="EMBL" id="CH408077">
    <property type="protein sequence ID" value="EEQ37897.1"/>
    <property type="molecule type" value="Genomic_DNA"/>
</dbReference>
<dbReference type="Proteomes" id="UP000007703">
    <property type="component" value="Unassembled WGS sequence"/>
</dbReference>